<name>A0ACC2ZX27_9EURO</name>
<proteinExistence type="predicted"/>
<accession>A0ACC2ZX27</accession>
<dbReference type="Proteomes" id="UP001172386">
    <property type="component" value="Unassembled WGS sequence"/>
</dbReference>
<sequence length="277" mass="29885">MSFATKSLILLNILTSISSALPTNSIRAVSTCGKTIEGAGTFTKSATYTFPGTTLPSGLIASSDQIIHDQANGAPYNHIFQASNVFVKDGYLNIKVPGAQTPASAPNQAISSGEVFTEVSDILYASVRTHAIFSTEPGTCQSSFFYKSDTQEIDVEFLSDPTSQSNTNKTPDLHYTNQPTNGGDSTWTHQAAPKDIGTAVHEYRIDWTAGFTAFFVDGVLKQKYTTNVPSQPGTWLWNNWANGDKGWSVGPPKKDSVLKIQKIEMFYNTTSTAAGCV</sequence>
<gene>
    <name evidence="1" type="ORF">H2198_008448</name>
</gene>
<dbReference type="EMBL" id="JAPDRQ010000206">
    <property type="protein sequence ID" value="KAJ9652273.1"/>
    <property type="molecule type" value="Genomic_DNA"/>
</dbReference>
<keyword evidence="2" id="KW-1185">Reference proteome</keyword>
<organism evidence="1 2">
    <name type="scientific">Neophaeococcomyces mojaviensis</name>
    <dbReference type="NCBI Taxonomy" id="3383035"/>
    <lineage>
        <taxon>Eukaryota</taxon>
        <taxon>Fungi</taxon>
        <taxon>Dikarya</taxon>
        <taxon>Ascomycota</taxon>
        <taxon>Pezizomycotina</taxon>
        <taxon>Eurotiomycetes</taxon>
        <taxon>Chaetothyriomycetidae</taxon>
        <taxon>Chaetothyriales</taxon>
        <taxon>Chaetothyriales incertae sedis</taxon>
        <taxon>Neophaeococcomyces</taxon>
    </lineage>
</organism>
<comment type="caution">
    <text evidence="1">The sequence shown here is derived from an EMBL/GenBank/DDBJ whole genome shotgun (WGS) entry which is preliminary data.</text>
</comment>
<reference evidence="1" key="1">
    <citation type="submission" date="2022-10" db="EMBL/GenBank/DDBJ databases">
        <title>Culturing micro-colonial fungi from biological soil crusts in the Mojave desert and describing Neophaeococcomyces mojavensis, and introducing the new genera and species Taxawa tesnikishii.</title>
        <authorList>
            <person name="Kurbessoian T."/>
            <person name="Stajich J.E."/>
        </authorList>
    </citation>
    <scope>NUCLEOTIDE SEQUENCE</scope>
    <source>
        <strain evidence="1">JES_112</strain>
    </source>
</reference>
<evidence type="ECO:0000313" key="1">
    <source>
        <dbReference type="EMBL" id="KAJ9652273.1"/>
    </source>
</evidence>
<evidence type="ECO:0000313" key="2">
    <source>
        <dbReference type="Proteomes" id="UP001172386"/>
    </source>
</evidence>
<protein>
    <submittedName>
        <fullName evidence="1">Uncharacterized protein</fullName>
    </submittedName>
</protein>